<evidence type="ECO:0000313" key="6">
    <source>
        <dbReference type="Proteomes" id="UP001589867"/>
    </source>
</evidence>
<dbReference type="InterPro" id="IPR003961">
    <property type="entry name" value="FN3_dom"/>
</dbReference>
<sequence>MSTGLAEVTARAYDLFEAGDLSAAQLLLADALSAADTDPERATTALADAASLHSRVLVGLGEPHSARAWAAFAHEAESRLYGPTHERTIRAAATLASVLHRIGNHADAAALYGSVIEGLTALEGPESPQVLAAHADLATVEYARGECDIARARLAEAWDMTREAYGDAHPAGIRMLARLGAMERDCGQFTEAHQHLAHARELCRAYLDPDHPLVTQIASLSRAPANPHHNCGGPALPTAPVSGDDDAYPGLRDVDGSPLDLPPARGEAPPNRPQSPVPPDIAETWPPGDRAAKLPVHVPREHRRRRGRGGPAPLVTGALVAAVIGAVAVVVGLAAVEQGQGGDETAPPAASWPPPPATSAPQASAPATSAAPPSPTAAAPARPGTPPSRVTIDDGGQSIELRWAYPVGAQGKVRVSGAPKGQQQRPFEDLPAGSTSYVVHGLEQDRDFCFEIAVVYSAETIGRAKPVCTTRQG</sequence>
<feature type="compositionally biased region" description="Low complexity" evidence="3">
    <location>
        <begin position="359"/>
        <end position="382"/>
    </location>
</feature>
<keyword evidence="4" id="KW-0812">Transmembrane</keyword>
<accession>A0ABV6LXX2</accession>
<evidence type="ECO:0000313" key="5">
    <source>
        <dbReference type="EMBL" id="MFC0527260.1"/>
    </source>
</evidence>
<feature type="region of interest" description="Disordered" evidence="3">
    <location>
        <begin position="224"/>
        <end position="313"/>
    </location>
</feature>
<comment type="caution">
    <text evidence="5">The sequence shown here is derived from an EMBL/GenBank/DDBJ whole genome shotgun (WGS) entry which is preliminary data.</text>
</comment>
<evidence type="ECO:0000256" key="3">
    <source>
        <dbReference type="SAM" id="MobiDB-lite"/>
    </source>
</evidence>
<dbReference type="CDD" id="cd00063">
    <property type="entry name" value="FN3"/>
    <property type="match status" value="1"/>
</dbReference>
<gene>
    <name evidence="5" type="ORF">ACFFIA_06270</name>
</gene>
<keyword evidence="2" id="KW-0119">Carbohydrate metabolism</keyword>
<proteinExistence type="predicted"/>
<protein>
    <submittedName>
        <fullName evidence="5">Tetratricopeptide repeat protein</fullName>
    </submittedName>
</protein>
<dbReference type="Proteomes" id="UP001589867">
    <property type="component" value="Unassembled WGS sequence"/>
</dbReference>
<dbReference type="InterPro" id="IPR053137">
    <property type="entry name" value="NLR-like"/>
</dbReference>
<dbReference type="Gene3D" id="1.25.40.10">
    <property type="entry name" value="Tetratricopeptide repeat domain"/>
    <property type="match status" value="1"/>
</dbReference>
<evidence type="ECO:0000256" key="4">
    <source>
        <dbReference type="SAM" id="Phobius"/>
    </source>
</evidence>
<dbReference type="SUPFAM" id="SSF48452">
    <property type="entry name" value="TPR-like"/>
    <property type="match status" value="2"/>
</dbReference>
<evidence type="ECO:0000256" key="1">
    <source>
        <dbReference type="ARBA" id="ARBA00023295"/>
    </source>
</evidence>
<dbReference type="PANTHER" id="PTHR46082">
    <property type="entry name" value="ATP/GTP-BINDING PROTEIN-RELATED"/>
    <property type="match status" value="1"/>
</dbReference>
<dbReference type="InterPro" id="IPR036116">
    <property type="entry name" value="FN3_sf"/>
</dbReference>
<keyword evidence="4" id="KW-0472">Membrane</keyword>
<evidence type="ECO:0000256" key="2">
    <source>
        <dbReference type="ARBA" id="ARBA00023326"/>
    </source>
</evidence>
<dbReference type="SUPFAM" id="SSF49265">
    <property type="entry name" value="Fibronectin type III"/>
    <property type="match status" value="1"/>
</dbReference>
<keyword evidence="1" id="KW-0378">Hydrolase</keyword>
<dbReference type="Pfam" id="PF13424">
    <property type="entry name" value="TPR_12"/>
    <property type="match status" value="1"/>
</dbReference>
<dbReference type="EMBL" id="JBHLUH010000007">
    <property type="protein sequence ID" value="MFC0527260.1"/>
    <property type="molecule type" value="Genomic_DNA"/>
</dbReference>
<dbReference type="RefSeq" id="WP_377246815.1">
    <property type="nucleotide sequence ID" value="NZ_JBHLUH010000007.1"/>
</dbReference>
<dbReference type="Pfam" id="PF13374">
    <property type="entry name" value="TPR_10"/>
    <property type="match status" value="2"/>
</dbReference>
<name>A0ABV6LXX2_9ACTN</name>
<keyword evidence="2" id="KW-0624">Polysaccharide degradation</keyword>
<dbReference type="InterPro" id="IPR011990">
    <property type="entry name" value="TPR-like_helical_dom_sf"/>
</dbReference>
<dbReference type="PANTHER" id="PTHR46082:SF6">
    <property type="entry name" value="AAA+ ATPASE DOMAIN-CONTAINING PROTEIN-RELATED"/>
    <property type="match status" value="1"/>
</dbReference>
<dbReference type="InterPro" id="IPR013783">
    <property type="entry name" value="Ig-like_fold"/>
</dbReference>
<dbReference type="Gene3D" id="2.60.40.10">
    <property type="entry name" value="Immunoglobulins"/>
    <property type="match status" value="1"/>
</dbReference>
<keyword evidence="6" id="KW-1185">Reference proteome</keyword>
<keyword evidence="4" id="KW-1133">Transmembrane helix</keyword>
<feature type="compositionally biased region" description="Pro residues" evidence="3">
    <location>
        <begin position="270"/>
        <end position="279"/>
    </location>
</feature>
<reference evidence="5 6" key="1">
    <citation type="submission" date="2024-09" db="EMBL/GenBank/DDBJ databases">
        <authorList>
            <person name="Sun Q."/>
            <person name="Mori K."/>
        </authorList>
    </citation>
    <scope>NUCLEOTIDE SEQUENCE [LARGE SCALE GENOMIC DNA]</scope>
    <source>
        <strain evidence="5 6">TBRC 3947</strain>
    </source>
</reference>
<feature type="transmembrane region" description="Helical" evidence="4">
    <location>
        <begin position="312"/>
        <end position="336"/>
    </location>
</feature>
<organism evidence="5 6">
    <name type="scientific">Phytohabitans kaempferiae</name>
    <dbReference type="NCBI Taxonomy" id="1620943"/>
    <lineage>
        <taxon>Bacteria</taxon>
        <taxon>Bacillati</taxon>
        <taxon>Actinomycetota</taxon>
        <taxon>Actinomycetes</taxon>
        <taxon>Micromonosporales</taxon>
        <taxon>Micromonosporaceae</taxon>
    </lineage>
</organism>
<keyword evidence="1" id="KW-0326">Glycosidase</keyword>
<feature type="region of interest" description="Disordered" evidence="3">
    <location>
        <begin position="339"/>
        <end position="394"/>
    </location>
</feature>